<keyword evidence="7" id="KW-0418">Kinase</keyword>
<organism evidence="11 12">
    <name type="scientific">Exserohilum turcicum (strain 28A)</name>
    <name type="common">Northern leaf blight fungus</name>
    <name type="synonym">Setosphaeria turcica</name>
    <dbReference type="NCBI Taxonomy" id="671987"/>
    <lineage>
        <taxon>Eukaryota</taxon>
        <taxon>Fungi</taxon>
        <taxon>Dikarya</taxon>
        <taxon>Ascomycota</taxon>
        <taxon>Pezizomycotina</taxon>
        <taxon>Dothideomycetes</taxon>
        <taxon>Pleosporomycetidae</taxon>
        <taxon>Pleosporales</taxon>
        <taxon>Pleosporineae</taxon>
        <taxon>Pleosporaceae</taxon>
        <taxon>Exserohilum</taxon>
    </lineage>
</organism>
<evidence type="ECO:0000313" key="12">
    <source>
        <dbReference type="Proteomes" id="UP000016935"/>
    </source>
</evidence>
<keyword evidence="6" id="KW-0547">Nucleotide-binding</keyword>
<dbReference type="GO" id="GO:0005634">
    <property type="term" value="C:nucleus"/>
    <property type="evidence" value="ECO:0007669"/>
    <property type="project" value="TreeGrafter"/>
</dbReference>
<gene>
    <name evidence="11" type="ORF">SETTUDRAFT_104103</name>
</gene>
<dbReference type="InterPro" id="IPR032319">
    <property type="entry name" value="CLP1_P"/>
</dbReference>
<dbReference type="PANTHER" id="PTHR12755:SF3">
    <property type="entry name" value="POLYNUCLEOTIDE 5'-HYDROXYL-KINASE NOL9"/>
    <property type="match status" value="1"/>
</dbReference>
<dbReference type="EMBL" id="KB908504">
    <property type="protein sequence ID" value="EOA89710.1"/>
    <property type="molecule type" value="Genomic_DNA"/>
</dbReference>
<dbReference type="Proteomes" id="UP000016935">
    <property type="component" value="Unassembled WGS sequence"/>
</dbReference>
<dbReference type="HOGENOM" id="CLU_411112_0_0_1"/>
<evidence type="ECO:0000256" key="5">
    <source>
        <dbReference type="ARBA" id="ARBA00022679"/>
    </source>
</evidence>
<keyword evidence="12" id="KW-1185">Reference proteome</keyword>
<evidence type="ECO:0000256" key="2">
    <source>
        <dbReference type="ARBA" id="ARBA00011003"/>
    </source>
</evidence>
<dbReference type="AlphaFoldDB" id="R0IY84"/>
<dbReference type="GO" id="GO:0000448">
    <property type="term" value="P:cleavage in ITS2 between 5.8S rRNA and LSU-rRNA of tricistronic rRNA transcript (SSU-rRNA, 5.8S rRNA, LSU-rRNA)"/>
    <property type="evidence" value="ECO:0007669"/>
    <property type="project" value="TreeGrafter"/>
</dbReference>
<comment type="function">
    <text evidence="1">Polynucleotide 5'-kinase involved in rRNA processing.</text>
</comment>
<reference evidence="11 12" key="1">
    <citation type="journal article" date="2012" name="PLoS Pathog.">
        <title>Diverse lifestyles and strategies of plant pathogenesis encoded in the genomes of eighteen Dothideomycetes fungi.</title>
        <authorList>
            <person name="Ohm R.A."/>
            <person name="Feau N."/>
            <person name="Henrissat B."/>
            <person name="Schoch C.L."/>
            <person name="Horwitz B.A."/>
            <person name="Barry K.W."/>
            <person name="Condon B.J."/>
            <person name="Copeland A.C."/>
            <person name="Dhillon B."/>
            <person name="Glaser F."/>
            <person name="Hesse C.N."/>
            <person name="Kosti I."/>
            <person name="LaButti K."/>
            <person name="Lindquist E.A."/>
            <person name="Lucas S."/>
            <person name="Salamov A.A."/>
            <person name="Bradshaw R.E."/>
            <person name="Ciuffetti L."/>
            <person name="Hamelin R.C."/>
            <person name="Kema G.H.J."/>
            <person name="Lawrence C."/>
            <person name="Scott J.A."/>
            <person name="Spatafora J.W."/>
            <person name="Turgeon B.G."/>
            <person name="de Wit P.J.G.M."/>
            <person name="Zhong S."/>
            <person name="Goodwin S.B."/>
            <person name="Grigoriev I.V."/>
        </authorList>
    </citation>
    <scope>NUCLEOTIDE SEQUENCE [LARGE SCALE GENOMIC DNA]</scope>
    <source>
        <strain evidence="12">28A</strain>
    </source>
</reference>
<protein>
    <recommendedName>
        <fullName evidence="4">Polynucleotide 5'-hydroxyl-kinase GRC3</fullName>
    </recommendedName>
    <alternativeName>
        <fullName evidence="3">Polynucleotide 5'-hydroxyl-kinase grc3</fullName>
    </alternativeName>
</protein>
<dbReference type="InterPro" id="IPR045116">
    <property type="entry name" value="Clp1/Grc3"/>
</dbReference>
<feature type="region of interest" description="Disordered" evidence="9">
    <location>
        <begin position="1"/>
        <end position="24"/>
    </location>
</feature>
<dbReference type="OrthoDB" id="4054781at2759"/>
<comment type="similarity">
    <text evidence="2">Belongs to the Clp1 family. NOL9/GRC3 subfamily.</text>
</comment>
<reference evidence="11 12" key="2">
    <citation type="journal article" date="2013" name="PLoS Genet.">
        <title>Comparative genome structure, secondary metabolite, and effector coding capacity across Cochliobolus pathogens.</title>
        <authorList>
            <person name="Condon B.J."/>
            <person name="Leng Y."/>
            <person name="Wu D."/>
            <person name="Bushley K.E."/>
            <person name="Ohm R.A."/>
            <person name="Otillar R."/>
            <person name="Martin J."/>
            <person name="Schackwitz W."/>
            <person name="Grimwood J."/>
            <person name="MohdZainudin N."/>
            <person name="Xue C."/>
            <person name="Wang R."/>
            <person name="Manning V.A."/>
            <person name="Dhillon B."/>
            <person name="Tu Z.J."/>
            <person name="Steffenson B.J."/>
            <person name="Salamov A."/>
            <person name="Sun H."/>
            <person name="Lowry S."/>
            <person name="LaButti K."/>
            <person name="Han J."/>
            <person name="Copeland A."/>
            <person name="Lindquist E."/>
            <person name="Barry K."/>
            <person name="Schmutz J."/>
            <person name="Baker S.E."/>
            <person name="Ciuffetti L.M."/>
            <person name="Grigoriev I.V."/>
            <person name="Zhong S."/>
            <person name="Turgeon B.G."/>
        </authorList>
    </citation>
    <scope>NUCLEOTIDE SEQUENCE [LARGE SCALE GENOMIC DNA]</scope>
    <source>
        <strain evidence="12">28A</strain>
    </source>
</reference>
<evidence type="ECO:0000256" key="9">
    <source>
        <dbReference type="SAM" id="MobiDB-lite"/>
    </source>
</evidence>
<evidence type="ECO:0000256" key="6">
    <source>
        <dbReference type="ARBA" id="ARBA00022741"/>
    </source>
</evidence>
<dbReference type="PANTHER" id="PTHR12755">
    <property type="entry name" value="CLEAVAGE/POLYADENYLATION FACTOR IA SUBUNIT CLP1P"/>
    <property type="match status" value="1"/>
</dbReference>
<dbReference type="STRING" id="671987.R0IY84"/>
<proteinExistence type="inferred from homology"/>
<evidence type="ECO:0000256" key="1">
    <source>
        <dbReference type="ARBA" id="ARBA00003798"/>
    </source>
</evidence>
<evidence type="ECO:0000256" key="4">
    <source>
        <dbReference type="ARBA" id="ARBA00019824"/>
    </source>
</evidence>
<dbReference type="GO" id="GO:0051731">
    <property type="term" value="F:polynucleotide 5'-hydroxyl-kinase activity"/>
    <property type="evidence" value="ECO:0007669"/>
    <property type="project" value="InterPro"/>
</dbReference>
<dbReference type="Pfam" id="PF16575">
    <property type="entry name" value="CLP1_P"/>
    <property type="match status" value="1"/>
</dbReference>
<accession>R0IY84</accession>
<evidence type="ECO:0000256" key="3">
    <source>
        <dbReference type="ARBA" id="ARBA00018706"/>
    </source>
</evidence>
<evidence type="ECO:0000256" key="8">
    <source>
        <dbReference type="ARBA" id="ARBA00022840"/>
    </source>
</evidence>
<feature type="region of interest" description="Disordered" evidence="9">
    <location>
        <begin position="39"/>
        <end position="78"/>
    </location>
</feature>
<keyword evidence="5" id="KW-0808">Transferase</keyword>
<feature type="domain" description="Clp1 P-loop" evidence="10">
    <location>
        <begin position="246"/>
        <end position="431"/>
    </location>
</feature>
<evidence type="ECO:0000259" key="10">
    <source>
        <dbReference type="Pfam" id="PF16575"/>
    </source>
</evidence>
<dbReference type="InterPro" id="IPR027417">
    <property type="entry name" value="P-loop_NTPase"/>
</dbReference>
<evidence type="ECO:0000313" key="11">
    <source>
        <dbReference type="EMBL" id="EOA89710.1"/>
    </source>
</evidence>
<dbReference type="GeneID" id="19395026"/>
<sequence>MSAKRKRGEDGAASAPSSGKPLTAIAAARLRTEAAAKVVNTPQVTLEQISAPPSPVAKKQESESEDSDTDEENVPVQRNLKLCNWRSEPQNILSDTDTELTINLPKHTTIALVGCFEFTVLRGAIHVNGANIGTVGQDGQKNRVHRAYVPATGPISKIRGLDGTNHVLFRSCRVPTPLSSISPMFGNIWNADSQIEKGRSFCIVTQSDADALSRPLHPELAPEDWLRSVEDCASSPSMTAVTGSPISGKSTFARRLINRYLTGLGKTAPSVPAVCYMDLDPRKQEYTPGGQISLVIVRQLNLGPSFAHPSVVPEPKDTTATNDMVRTHPIPADLANYSDYYEACVEDLVLAYRTLHSRDSSLPLVVDTPSFLYSQQFDLLNRLLAKLRPHNVIHLGDTCAIDTETAARLHLLQTTASQYHGAVHEITAQQPQLPLLRTDAELGAMQMQSYFHLKSSNASNGQARVLGWNSEPLSHLVPWEFCYQESDERMQDVVGFAMYSELVEPASLVHALNGSIVQIVQSSSSAVPSPYTSLPRTKKLQIPFFPESAHLGMVEPLDPRTTKLVCTAMIRGFNPEKKVVEILVPKTHESMLYNLAREKTILIGGCCEMPEWAYMEDAWAEASAEAKDTGVSKALGDAPLWVEREDVVEGMGYLNTVRRVRKFQT</sequence>
<feature type="compositionally biased region" description="Acidic residues" evidence="9">
    <location>
        <begin position="63"/>
        <end position="73"/>
    </location>
</feature>
<name>R0IY84_EXST2</name>
<dbReference type="eggNOG" id="KOG2750">
    <property type="taxonomic scope" value="Eukaryota"/>
</dbReference>
<evidence type="ECO:0000256" key="7">
    <source>
        <dbReference type="ARBA" id="ARBA00022777"/>
    </source>
</evidence>
<dbReference type="RefSeq" id="XP_008022661.1">
    <property type="nucleotide sequence ID" value="XM_008024470.1"/>
</dbReference>
<keyword evidence="8" id="KW-0067">ATP-binding</keyword>
<dbReference type="Gene3D" id="3.40.50.300">
    <property type="entry name" value="P-loop containing nucleotide triphosphate hydrolases"/>
    <property type="match status" value="1"/>
</dbReference>
<dbReference type="GO" id="GO:0005524">
    <property type="term" value="F:ATP binding"/>
    <property type="evidence" value="ECO:0007669"/>
    <property type="project" value="UniProtKB-KW"/>
</dbReference>